<evidence type="ECO:0000256" key="1">
    <source>
        <dbReference type="SAM" id="Phobius"/>
    </source>
</evidence>
<accession>A0A350P578</accession>
<dbReference type="SUPFAM" id="SSF56601">
    <property type="entry name" value="beta-lactamase/transpeptidase-like"/>
    <property type="match status" value="1"/>
</dbReference>
<feature type="transmembrane region" description="Helical" evidence="1">
    <location>
        <begin position="31"/>
        <end position="48"/>
    </location>
</feature>
<protein>
    <recommendedName>
        <fullName evidence="2">Beta-lactamase-related domain-containing protein</fullName>
    </recommendedName>
</protein>
<dbReference type="PANTHER" id="PTHR46825:SF15">
    <property type="entry name" value="BETA-LACTAMASE-RELATED DOMAIN-CONTAINING PROTEIN"/>
    <property type="match status" value="1"/>
</dbReference>
<keyword evidence="1" id="KW-1133">Transmembrane helix</keyword>
<dbReference type="AlphaFoldDB" id="A0A350P578"/>
<keyword evidence="1" id="KW-0472">Membrane</keyword>
<dbReference type="PANTHER" id="PTHR46825">
    <property type="entry name" value="D-ALANYL-D-ALANINE-CARBOXYPEPTIDASE/ENDOPEPTIDASE AMPH"/>
    <property type="match status" value="1"/>
</dbReference>
<name>A0A350P578_9ALTE</name>
<reference evidence="3 4" key="1">
    <citation type="journal article" date="2018" name="Nat. Biotechnol.">
        <title>A standardized bacterial taxonomy based on genome phylogeny substantially revises the tree of life.</title>
        <authorList>
            <person name="Parks D.H."/>
            <person name="Chuvochina M."/>
            <person name="Waite D.W."/>
            <person name="Rinke C."/>
            <person name="Skarshewski A."/>
            <person name="Chaumeil P.A."/>
            <person name="Hugenholtz P."/>
        </authorList>
    </citation>
    <scope>NUCLEOTIDE SEQUENCE [LARGE SCALE GENOMIC DNA]</scope>
    <source>
        <strain evidence="3">UBA11978</strain>
    </source>
</reference>
<evidence type="ECO:0000313" key="4">
    <source>
        <dbReference type="Proteomes" id="UP000263517"/>
    </source>
</evidence>
<comment type="caution">
    <text evidence="3">The sequence shown here is derived from an EMBL/GenBank/DDBJ whole genome shotgun (WGS) entry which is preliminary data.</text>
</comment>
<dbReference type="InterPro" id="IPR050491">
    <property type="entry name" value="AmpC-like"/>
</dbReference>
<dbReference type="InterPro" id="IPR012338">
    <property type="entry name" value="Beta-lactam/transpept-like"/>
</dbReference>
<evidence type="ECO:0000259" key="2">
    <source>
        <dbReference type="Pfam" id="PF00144"/>
    </source>
</evidence>
<organism evidence="3 4">
    <name type="scientific">Alteromonas australica</name>
    <dbReference type="NCBI Taxonomy" id="589873"/>
    <lineage>
        <taxon>Bacteria</taxon>
        <taxon>Pseudomonadati</taxon>
        <taxon>Pseudomonadota</taxon>
        <taxon>Gammaproteobacteria</taxon>
        <taxon>Alteromonadales</taxon>
        <taxon>Alteromonadaceae</taxon>
        <taxon>Alteromonas/Salinimonas group</taxon>
        <taxon>Alteromonas</taxon>
    </lineage>
</organism>
<evidence type="ECO:0000313" key="3">
    <source>
        <dbReference type="EMBL" id="HAW76445.1"/>
    </source>
</evidence>
<dbReference type="InterPro" id="IPR001466">
    <property type="entry name" value="Beta-lactam-related"/>
</dbReference>
<dbReference type="Proteomes" id="UP000263517">
    <property type="component" value="Unassembled WGS sequence"/>
</dbReference>
<sequence>MTDHIFRDKAGNRGNTLNSHSRFGYKIMKRLLYRIVALSLGFASPLAFSTDAAQVSDMEQVLKNLVEENQLIGTQFVAIVNEEGLVSFDEFSQETLHFDENSQFLIASHTKAMTSTLAALLHANEEIDLNKPVVGYNKNLITNHKVDAQSITLKQLLTHTSGFTSIQHSFKTAYLGYADQAELVNALNFNTLVAPNKGFRYSNTGPIVAAMAFESTLGKPWQNLLNERIFSPLGMTNSTHEVPDKIFPSIVTANNGTRFLQGHFKTNQTMHASGGLTSTVADLSRWLQANIKQSLGNEKDSKLFELMHSKQVEQDRQYFTYQRTGYTLGWDVAQYNAETLLTRFGTYAGYSIHVSFMPEKKIGVISFTNQDIAFLLPHVIANYAYNTMLSKDNTQSLLAEESQRLQQFIDKQRLSAPSPSQIVPADGKVNSLIGSYINTQNWPQMTIYVEDNQIKVSWGVLEGVLLNVDGEYVAHFGSISRPITTSMNDDGKFMLTNGSLVYQQQ</sequence>
<keyword evidence="1" id="KW-0812">Transmembrane</keyword>
<gene>
    <name evidence="3" type="ORF">DCW74_12015</name>
</gene>
<dbReference type="Gene3D" id="3.40.710.10">
    <property type="entry name" value="DD-peptidase/beta-lactamase superfamily"/>
    <property type="match status" value="1"/>
</dbReference>
<proteinExistence type="predicted"/>
<dbReference type="EMBL" id="DNAN01000431">
    <property type="protein sequence ID" value="HAW76445.1"/>
    <property type="molecule type" value="Genomic_DNA"/>
</dbReference>
<feature type="domain" description="Beta-lactamase-related" evidence="2">
    <location>
        <begin position="59"/>
        <end position="371"/>
    </location>
</feature>
<dbReference type="Pfam" id="PF00144">
    <property type="entry name" value="Beta-lactamase"/>
    <property type="match status" value="1"/>
</dbReference>